<comment type="caution">
    <text evidence="2">The sequence shown here is derived from an EMBL/GenBank/DDBJ whole genome shotgun (WGS) entry which is preliminary data.</text>
</comment>
<keyword evidence="1" id="KW-1133">Transmembrane helix</keyword>
<name>A0A8B3CSM0_9LEPT</name>
<dbReference type="EMBL" id="QHCS01000002">
    <property type="protein sequence ID" value="RHX86004.1"/>
    <property type="molecule type" value="Genomic_DNA"/>
</dbReference>
<evidence type="ECO:0000313" key="3">
    <source>
        <dbReference type="Proteomes" id="UP000266669"/>
    </source>
</evidence>
<feature type="transmembrane region" description="Helical" evidence="1">
    <location>
        <begin position="142"/>
        <end position="161"/>
    </location>
</feature>
<protein>
    <submittedName>
        <fullName evidence="2">Uncharacterized protein</fullName>
    </submittedName>
</protein>
<keyword evidence="1" id="KW-0472">Membrane</keyword>
<dbReference type="AlphaFoldDB" id="A0A8B3CSM0"/>
<sequence length="176" mass="20232">MVKKNEEQNGIPKNTGKIIGLDLIFLFLTYLIGLSLNRFLGMAGDPENFEKGNPLMDMPLVISSISLLYFALIDGLLLLDKKIDRRILIFSGILIFLILILEVLAISNWILFFYKMFWMTTADLEADRLNGMERMRSDIQQIISGTLFVFVVGKMIVRIIWNSFWVRAILYSTNVT</sequence>
<evidence type="ECO:0000256" key="1">
    <source>
        <dbReference type="SAM" id="Phobius"/>
    </source>
</evidence>
<dbReference type="Proteomes" id="UP000266669">
    <property type="component" value="Unassembled WGS sequence"/>
</dbReference>
<organism evidence="2 3">
    <name type="scientific">Leptospira stimsonii</name>
    <dbReference type="NCBI Taxonomy" id="2202203"/>
    <lineage>
        <taxon>Bacteria</taxon>
        <taxon>Pseudomonadati</taxon>
        <taxon>Spirochaetota</taxon>
        <taxon>Spirochaetia</taxon>
        <taxon>Leptospirales</taxon>
        <taxon>Leptospiraceae</taxon>
        <taxon>Leptospira</taxon>
    </lineage>
</organism>
<evidence type="ECO:0000313" key="2">
    <source>
        <dbReference type="EMBL" id="RHX86004.1"/>
    </source>
</evidence>
<keyword evidence="1" id="KW-0812">Transmembrane</keyword>
<reference evidence="3" key="1">
    <citation type="submission" date="2018-05" db="EMBL/GenBank/DDBJ databases">
        <title>Leptospira yasudae sp. nov. and Leptospira stimsonii sp. nov., two pathogenic species of the genus Leptospira isolated from environmental sources.</title>
        <authorList>
            <person name="Casanovas-Massana A."/>
            <person name="Hamond C."/>
            <person name="Santos L.A."/>
            <person name="Hacker K.P."/>
            <person name="Balassiano I."/>
            <person name="Medeiros M.A."/>
            <person name="Reis M.G."/>
            <person name="Ko A.I."/>
            <person name="Wunder E.A."/>
        </authorList>
    </citation>
    <scope>NUCLEOTIDE SEQUENCE [LARGE SCALE GENOMIC DNA]</scope>
    <source>
        <strain evidence="3">AMB6-RJ</strain>
    </source>
</reference>
<feature type="transmembrane region" description="Helical" evidence="1">
    <location>
        <begin position="21"/>
        <end position="40"/>
    </location>
</feature>
<gene>
    <name evidence="2" type="ORF">DLM78_08955</name>
</gene>
<feature type="transmembrane region" description="Helical" evidence="1">
    <location>
        <begin position="87"/>
        <end position="114"/>
    </location>
</feature>
<feature type="transmembrane region" description="Helical" evidence="1">
    <location>
        <begin position="60"/>
        <end position="80"/>
    </location>
</feature>
<accession>A0A8B3CSM0</accession>
<proteinExistence type="predicted"/>